<organism evidence="1 2">
    <name type="scientific">Natrarchaeobius chitinivorans</name>
    <dbReference type="NCBI Taxonomy" id="1679083"/>
    <lineage>
        <taxon>Archaea</taxon>
        <taxon>Methanobacteriati</taxon>
        <taxon>Methanobacteriota</taxon>
        <taxon>Stenosarchaea group</taxon>
        <taxon>Halobacteria</taxon>
        <taxon>Halobacteriales</taxon>
        <taxon>Natrialbaceae</taxon>
        <taxon>Natrarchaeobius</taxon>
    </lineage>
</organism>
<dbReference type="OrthoDB" id="270718at2157"/>
<gene>
    <name evidence="1" type="ORF">EA473_12935</name>
</gene>
<evidence type="ECO:0000313" key="1">
    <source>
        <dbReference type="EMBL" id="RQG93980.1"/>
    </source>
</evidence>
<sequence>MMADNHPIRREELPPGWGPSELRDDRFAYRHSRPPITLVASATSAARSLPGLGLCRCWKLHYRYSLGDRTIRETIGHVSSRRAAVEGLLECMHCVHRTVGDVEDPIEVQRVLDRVSLSCFLPESAEATSPNDP</sequence>
<comment type="caution">
    <text evidence="1">The sequence shown here is derived from an EMBL/GenBank/DDBJ whole genome shotgun (WGS) entry which is preliminary data.</text>
</comment>
<name>A0A3N6MBV8_NATCH</name>
<dbReference type="AlphaFoldDB" id="A0A3N6MBV8"/>
<dbReference type="EMBL" id="REGA01000011">
    <property type="protein sequence ID" value="RQG93980.1"/>
    <property type="molecule type" value="Genomic_DNA"/>
</dbReference>
<evidence type="ECO:0000313" key="2">
    <source>
        <dbReference type="Proteomes" id="UP000282323"/>
    </source>
</evidence>
<accession>A0A3N6MBV8</accession>
<dbReference type="Proteomes" id="UP000282323">
    <property type="component" value="Unassembled WGS sequence"/>
</dbReference>
<keyword evidence="2" id="KW-1185">Reference proteome</keyword>
<protein>
    <submittedName>
        <fullName evidence="1">Uncharacterized protein</fullName>
    </submittedName>
</protein>
<proteinExistence type="predicted"/>
<reference evidence="1 2" key="1">
    <citation type="submission" date="2018-10" db="EMBL/GenBank/DDBJ databases">
        <title>Natrarchaeobius chitinivorans gen. nov., sp. nov., and Natrarchaeobius haloalkaliphilus sp. nov., alkaliphilic, chitin-utilizing haloarchaea from hypersaline alkaline lakes.</title>
        <authorList>
            <person name="Sorokin D.Y."/>
            <person name="Elcheninov A.G."/>
            <person name="Kostrikina N.A."/>
            <person name="Bale N.J."/>
            <person name="Sinninghe Damste J.S."/>
            <person name="Khijniak T.V."/>
            <person name="Kublanov I.V."/>
            <person name="Toshchakov S.V."/>
        </authorList>
    </citation>
    <scope>NUCLEOTIDE SEQUENCE [LARGE SCALE GENOMIC DNA]</scope>
    <source>
        <strain evidence="1 2">AArcht4T</strain>
    </source>
</reference>